<dbReference type="GO" id="GO:0005794">
    <property type="term" value="C:Golgi apparatus"/>
    <property type="evidence" value="ECO:0007669"/>
    <property type="project" value="TreeGrafter"/>
</dbReference>
<dbReference type="GO" id="GO:0016413">
    <property type="term" value="F:O-acetyltransferase activity"/>
    <property type="evidence" value="ECO:0007669"/>
    <property type="project" value="InterPro"/>
</dbReference>
<evidence type="ECO:0000256" key="4">
    <source>
        <dbReference type="ARBA" id="ARBA00022968"/>
    </source>
</evidence>
<feature type="domain" description="Trichome birefringence-like C-terminal" evidence="8">
    <location>
        <begin position="117"/>
        <end position="387"/>
    </location>
</feature>
<keyword evidence="5" id="KW-1133">Transmembrane helix</keyword>
<dbReference type="Proteomes" id="UP000298416">
    <property type="component" value="Unassembled WGS sequence"/>
</dbReference>
<dbReference type="PANTHER" id="PTHR32285:SF155">
    <property type="entry name" value="PROTEIN TRICHOME BIREFRINGENCE-LIKE 36"/>
    <property type="match status" value="1"/>
</dbReference>
<evidence type="ECO:0000259" key="9">
    <source>
        <dbReference type="Pfam" id="PF14416"/>
    </source>
</evidence>
<dbReference type="InterPro" id="IPR025846">
    <property type="entry name" value="TBL_N"/>
</dbReference>
<feature type="signal peptide" evidence="7">
    <location>
        <begin position="1"/>
        <end position="35"/>
    </location>
</feature>
<evidence type="ECO:0000259" key="8">
    <source>
        <dbReference type="Pfam" id="PF13839"/>
    </source>
</evidence>
<keyword evidence="3" id="KW-0812">Transmembrane</keyword>
<evidence type="ECO:0000256" key="6">
    <source>
        <dbReference type="ARBA" id="ARBA00023136"/>
    </source>
</evidence>
<evidence type="ECO:0000313" key="11">
    <source>
        <dbReference type="Proteomes" id="UP000298416"/>
    </source>
</evidence>
<evidence type="ECO:0008006" key="12">
    <source>
        <dbReference type="Google" id="ProtNLM"/>
    </source>
</evidence>
<sequence length="388" mass="45145">MSASCLKMADFQTNSPFLLSLFFLLSLSSFSLIQSSNYDQQELQWLDDKDDEISMFQSRHSSLRSCDFSKGKWVYDQTYPLYDANCPYLSSAVTCRKNGRPDSDYEKWRWKPHGCSIPRFDALDFLGRMRRKRIMLVGDSIMRNQWESLVCLVQSVVPTSRKSVIYNGPTMAFLALDFEMSIEFCWAPFLVELKREADGKRILHLDLIEENAKYWRGVDALVFDSAHWWTHSDKRSSWDFVMEGNNVYKGINPSLAYEKGMRTWAKWIDLNLDPRRTKVFFRTMSPRHNKENGGKCSKDKEPLKYLTRPHVPEPMVVLVKVLRSMEFPVSFQDVMTLSDLRRDGHPSVYARAAGGKNNQLMKDHNSDCSHWCLPGVPDTWNDILYAML</sequence>
<proteinExistence type="inferred from homology"/>
<comment type="subcellular location">
    <subcellularLocation>
        <location evidence="1">Membrane</location>
        <topology evidence="1">Single-pass membrane protein</topology>
    </subcellularLocation>
</comment>
<dbReference type="EMBL" id="PNBA02000008">
    <property type="protein sequence ID" value="KAG6414870.1"/>
    <property type="molecule type" value="Genomic_DNA"/>
</dbReference>
<dbReference type="InterPro" id="IPR029962">
    <property type="entry name" value="TBL"/>
</dbReference>
<evidence type="ECO:0000256" key="1">
    <source>
        <dbReference type="ARBA" id="ARBA00004167"/>
    </source>
</evidence>
<comment type="similarity">
    <text evidence="2">Belongs to the PC-esterase family. TBL subfamily.</text>
</comment>
<reference evidence="10" key="2">
    <citation type="submission" date="2020-08" db="EMBL/GenBank/DDBJ databases">
        <title>Plant Genome Project.</title>
        <authorList>
            <person name="Zhang R.-G."/>
        </authorList>
    </citation>
    <scope>NUCLEOTIDE SEQUENCE</scope>
    <source>
        <strain evidence="10">Huo1</strain>
        <tissue evidence="10">Leaf</tissue>
    </source>
</reference>
<feature type="domain" description="Trichome birefringence-like N-terminal" evidence="9">
    <location>
        <begin position="65"/>
        <end position="116"/>
    </location>
</feature>
<keyword evidence="7" id="KW-0732">Signal</keyword>
<dbReference type="PANTHER" id="PTHR32285">
    <property type="entry name" value="PROTEIN TRICHOME BIREFRINGENCE-LIKE 9-RELATED"/>
    <property type="match status" value="1"/>
</dbReference>
<dbReference type="InterPro" id="IPR026057">
    <property type="entry name" value="TBL_C"/>
</dbReference>
<reference evidence="10" key="1">
    <citation type="submission" date="2018-01" db="EMBL/GenBank/DDBJ databases">
        <authorList>
            <person name="Mao J.F."/>
        </authorList>
    </citation>
    <scope>NUCLEOTIDE SEQUENCE</scope>
    <source>
        <strain evidence="10">Huo1</strain>
        <tissue evidence="10">Leaf</tissue>
    </source>
</reference>
<dbReference type="GO" id="GO:0016020">
    <property type="term" value="C:membrane"/>
    <property type="evidence" value="ECO:0007669"/>
    <property type="project" value="UniProtKB-SubCell"/>
</dbReference>
<evidence type="ECO:0000313" key="10">
    <source>
        <dbReference type="EMBL" id="KAG6414870.1"/>
    </source>
</evidence>
<keyword evidence="6" id="KW-0472">Membrane</keyword>
<feature type="chain" id="PRO_5036480991" description="Trichome birefringence-like N-terminal domain-containing protein" evidence="7">
    <location>
        <begin position="36"/>
        <end position="388"/>
    </location>
</feature>
<evidence type="ECO:0000256" key="7">
    <source>
        <dbReference type="SAM" id="SignalP"/>
    </source>
</evidence>
<dbReference type="AlphaFoldDB" id="A0A8X8XHX5"/>
<keyword evidence="4" id="KW-0735">Signal-anchor</keyword>
<evidence type="ECO:0000256" key="3">
    <source>
        <dbReference type="ARBA" id="ARBA00022692"/>
    </source>
</evidence>
<protein>
    <recommendedName>
        <fullName evidence="12">Trichome birefringence-like N-terminal domain-containing protein</fullName>
    </recommendedName>
</protein>
<dbReference type="Pfam" id="PF14416">
    <property type="entry name" value="PMR5N"/>
    <property type="match status" value="1"/>
</dbReference>
<name>A0A8X8XHX5_SALSN</name>
<dbReference type="Pfam" id="PF13839">
    <property type="entry name" value="PC-Esterase"/>
    <property type="match status" value="1"/>
</dbReference>
<gene>
    <name evidence="10" type="ORF">SASPL_122244</name>
</gene>
<accession>A0A8X8XHX5</accession>
<keyword evidence="11" id="KW-1185">Reference proteome</keyword>
<evidence type="ECO:0000256" key="5">
    <source>
        <dbReference type="ARBA" id="ARBA00022989"/>
    </source>
</evidence>
<organism evidence="10">
    <name type="scientific">Salvia splendens</name>
    <name type="common">Scarlet sage</name>
    <dbReference type="NCBI Taxonomy" id="180675"/>
    <lineage>
        <taxon>Eukaryota</taxon>
        <taxon>Viridiplantae</taxon>
        <taxon>Streptophyta</taxon>
        <taxon>Embryophyta</taxon>
        <taxon>Tracheophyta</taxon>
        <taxon>Spermatophyta</taxon>
        <taxon>Magnoliopsida</taxon>
        <taxon>eudicotyledons</taxon>
        <taxon>Gunneridae</taxon>
        <taxon>Pentapetalae</taxon>
        <taxon>asterids</taxon>
        <taxon>lamiids</taxon>
        <taxon>Lamiales</taxon>
        <taxon>Lamiaceae</taxon>
        <taxon>Nepetoideae</taxon>
        <taxon>Mentheae</taxon>
        <taxon>Salviinae</taxon>
        <taxon>Salvia</taxon>
        <taxon>Salvia subgen. Calosphace</taxon>
        <taxon>core Calosphace</taxon>
    </lineage>
</organism>
<comment type="caution">
    <text evidence="10">The sequence shown here is derived from an EMBL/GenBank/DDBJ whole genome shotgun (WGS) entry which is preliminary data.</text>
</comment>
<evidence type="ECO:0000256" key="2">
    <source>
        <dbReference type="ARBA" id="ARBA00007727"/>
    </source>
</evidence>